<reference evidence="9" key="1">
    <citation type="submission" date="2018-12" db="EMBL/GenBank/DDBJ databases">
        <title>Three Rhizobium rhizogenes strains isolated from the same crown gall tumor carry diverse plasmids.</title>
        <authorList>
            <person name="Pulawska J."/>
            <person name="Kuzmanovic N."/>
        </authorList>
    </citation>
    <scope>NUCLEOTIDE SEQUENCE</scope>
    <source>
        <strain evidence="9">C5.7</strain>
        <plasmid evidence="9">pC5.7c</plasmid>
    </source>
</reference>
<dbReference type="InterPro" id="IPR036388">
    <property type="entry name" value="WH-like_DNA-bd_sf"/>
</dbReference>
<sequence length="293" mass="32750">MEFSQLRHFVALTEVLHFGRCAQQLGIAQPHLSRSIASLEAELEVRLFERTSRRVEMTTAGKAFLDEAFEVLRGQQRAINAARAANRKDRETLRIGFVSSATFQVLPEAVRQMRALMDVHVEFLEQTTNDQIALLQSGSLDIGLGHPPITAGNRIVVDILRPDGYDVLFYEGHPLAGYSSVSFEQIAGEPFVLFPEIEGPVFYNRFRELCLRSGKEMNVSHVAARMHTIHSLVSAGMGIGFAPLHTKSIHVDGIVRVPLTPYPEALNLDLAAFYDRLNRKQSLKLFLKIARGV</sequence>
<protein>
    <recommendedName>
        <fullName evidence="6">HTH-type transcriptional regulator TtuA</fullName>
    </recommendedName>
    <alternativeName>
        <fullName evidence="7">Tartrate utilization transcriptional regulator</fullName>
    </alternativeName>
</protein>
<dbReference type="PROSITE" id="PS50931">
    <property type="entry name" value="HTH_LYSR"/>
    <property type="match status" value="1"/>
</dbReference>
<comment type="similarity">
    <text evidence="1">Belongs to the LysR transcriptional regulatory family.</text>
</comment>
<evidence type="ECO:0000256" key="6">
    <source>
        <dbReference type="ARBA" id="ARBA00067332"/>
    </source>
</evidence>
<feature type="domain" description="HTH lysR-type" evidence="8">
    <location>
        <begin position="1"/>
        <end position="58"/>
    </location>
</feature>
<evidence type="ECO:0000313" key="9">
    <source>
        <dbReference type="EMBL" id="QCL09398.1"/>
    </source>
</evidence>
<evidence type="ECO:0000259" key="8">
    <source>
        <dbReference type="PROSITE" id="PS50931"/>
    </source>
</evidence>
<dbReference type="Gene3D" id="3.40.190.10">
    <property type="entry name" value="Periplasmic binding protein-like II"/>
    <property type="match status" value="2"/>
</dbReference>
<evidence type="ECO:0000256" key="5">
    <source>
        <dbReference type="ARBA" id="ARBA00054626"/>
    </source>
</evidence>
<geneLocation type="plasmid" evidence="9">
    <name>pC5.7c</name>
</geneLocation>
<dbReference type="GO" id="GO:0003677">
    <property type="term" value="F:DNA binding"/>
    <property type="evidence" value="ECO:0007669"/>
    <property type="project" value="UniProtKB-KW"/>
</dbReference>
<evidence type="ECO:0000256" key="3">
    <source>
        <dbReference type="ARBA" id="ARBA00023125"/>
    </source>
</evidence>
<dbReference type="SUPFAM" id="SSF46785">
    <property type="entry name" value="Winged helix' DNA-binding domain"/>
    <property type="match status" value="1"/>
</dbReference>
<dbReference type="EMBL" id="MK318969">
    <property type="protein sequence ID" value="QCL09398.1"/>
    <property type="molecule type" value="Genomic_DNA"/>
</dbReference>
<dbReference type="Gene3D" id="1.10.10.10">
    <property type="entry name" value="Winged helix-like DNA-binding domain superfamily/Winged helix DNA-binding domain"/>
    <property type="match status" value="1"/>
</dbReference>
<name>A0A7S5DQN1_RHIRH</name>
<dbReference type="SUPFAM" id="SSF53850">
    <property type="entry name" value="Periplasmic binding protein-like II"/>
    <property type="match status" value="1"/>
</dbReference>
<evidence type="ECO:0000256" key="2">
    <source>
        <dbReference type="ARBA" id="ARBA00023015"/>
    </source>
</evidence>
<keyword evidence="3" id="KW-0238">DNA-binding</keyword>
<dbReference type="CDD" id="cd08414">
    <property type="entry name" value="PBP2_LTTR_aromatics_like"/>
    <property type="match status" value="1"/>
</dbReference>
<organism evidence="9">
    <name type="scientific">Rhizobium rhizogenes</name>
    <name type="common">Agrobacterium rhizogenes</name>
    <dbReference type="NCBI Taxonomy" id="359"/>
    <lineage>
        <taxon>Bacteria</taxon>
        <taxon>Pseudomonadati</taxon>
        <taxon>Pseudomonadota</taxon>
        <taxon>Alphaproteobacteria</taxon>
        <taxon>Hyphomicrobiales</taxon>
        <taxon>Rhizobiaceae</taxon>
        <taxon>Rhizobium/Agrobacterium group</taxon>
        <taxon>Rhizobium</taxon>
    </lineage>
</organism>
<evidence type="ECO:0000256" key="7">
    <source>
        <dbReference type="ARBA" id="ARBA00083243"/>
    </source>
</evidence>
<proteinExistence type="inferred from homology"/>
<evidence type="ECO:0000256" key="4">
    <source>
        <dbReference type="ARBA" id="ARBA00023163"/>
    </source>
</evidence>
<accession>A0A7S5DQN1</accession>
<keyword evidence="9" id="KW-0614">Plasmid</keyword>
<dbReference type="PRINTS" id="PR00039">
    <property type="entry name" value="HTHLYSR"/>
</dbReference>
<dbReference type="AlphaFoldDB" id="A0A7S5DQN1"/>
<dbReference type="InterPro" id="IPR005119">
    <property type="entry name" value="LysR_subst-bd"/>
</dbReference>
<evidence type="ECO:0000256" key="1">
    <source>
        <dbReference type="ARBA" id="ARBA00009437"/>
    </source>
</evidence>
<dbReference type="FunFam" id="1.10.10.10:FF:000001">
    <property type="entry name" value="LysR family transcriptional regulator"/>
    <property type="match status" value="1"/>
</dbReference>
<comment type="function">
    <text evidence="5">Transcriptional regulator of the ttuABCDE tartrate utilization operon.</text>
</comment>
<dbReference type="PANTHER" id="PTHR30346">
    <property type="entry name" value="TRANSCRIPTIONAL DUAL REGULATOR HCAR-RELATED"/>
    <property type="match status" value="1"/>
</dbReference>
<dbReference type="GO" id="GO:0032993">
    <property type="term" value="C:protein-DNA complex"/>
    <property type="evidence" value="ECO:0007669"/>
    <property type="project" value="TreeGrafter"/>
</dbReference>
<dbReference type="GO" id="GO:0003700">
    <property type="term" value="F:DNA-binding transcription factor activity"/>
    <property type="evidence" value="ECO:0007669"/>
    <property type="project" value="InterPro"/>
</dbReference>
<dbReference type="PANTHER" id="PTHR30346:SF0">
    <property type="entry name" value="HCA OPERON TRANSCRIPTIONAL ACTIVATOR HCAR"/>
    <property type="match status" value="1"/>
</dbReference>
<dbReference type="InterPro" id="IPR000847">
    <property type="entry name" value="LysR_HTH_N"/>
</dbReference>
<keyword evidence="2" id="KW-0805">Transcription regulation</keyword>
<keyword evidence="4" id="KW-0804">Transcription</keyword>
<dbReference type="InterPro" id="IPR036390">
    <property type="entry name" value="WH_DNA-bd_sf"/>
</dbReference>
<gene>
    <name evidence="9" type="ORF">pC5.7c_531</name>
</gene>
<dbReference type="Pfam" id="PF00126">
    <property type="entry name" value="HTH_1"/>
    <property type="match status" value="1"/>
</dbReference>
<dbReference type="Pfam" id="PF03466">
    <property type="entry name" value="LysR_substrate"/>
    <property type="match status" value="1"/>
</dbReference>
<dbReference type="RefSeq" id="WP_201009226.1">
    <property type="nucleotide sequence ID" value="NZ_MK318969.1"/>
</dbReference>